<evidence type="ECO:0000313" key="8">
    <source>
        <dbReference type="EMBL" id="ORE18129.1"/>
    </source>
</evidence>
<dbReference type="Pfam" id="PF00320">
    <property type="entry name" value="GATA"/>
    <property type="match status" value="1"/>
</dbReference>
<gene>
    <name evidence="8" type="ORF">BCV71DRAFT_235179</name>
</gene>
<dbReference type="Proteomes" id="UP000242381">
    <property type="component" value="Unassembled WGS sequence"/>
</dbReference>
<dbReference type="InterPro" id="IPR000679">
    <property type="entry name" value="Znf_GATA"/>
</dbReference>
<dbReference type="PROSITE" id="PS50114">
    <property type="entry name" value="GATA_ZN_FINGER_2"/>
    <property type="match status" value="1"/>
</dbReference>
<evidence type="ECO:0000256" key="2">
    <source>
        <dbReference type="ARBA" id="ARBA00022723"/>
    </source>
</evidence>
<sequence>MYLIYYIWIGRLVAHLYNRKHMKVHLKAVCFKSLLDKEECRNCQKTMIRCYNCDVTTTPLWRRDDDGNTICNACGLYYKLHNVHRPLSLKRNVIHRRKRIQMLQHRRIPEEQMHVFHSQQTKLEPKHAIPSEDTSPYKLSPIQQNKDMPPSLPHLHTLISTLVKSEIQQEQHENPSISPLTSMLLLEPNRFRQILTNRRDELQTEINSINQLLSQSTLFDTVQHNNVIASSAREQKRSSSQSTGLFDSLLHAIELSNHQPDVFLSHKGNTINKDERNIMS</sequence>
<evidence type="ECO:0000256" key="3">
    <source>
        <dbReference type="ARBA" id="ARBA00022771"/>
    </source>
</evidence>
<dbReference type="GO" id="GO:0005634">
    <property type="term" value="C:nucleus"/>
    <property type="evidence" value="ECO:0007669"/>
    <property type="project" value="UniProtKB-SubCell"/>
</dbReference>
<dbReference type="SUPFAM" id="SSF57716">
    <property type="entry name" value="Glucocorticoid receptor-like (DNA-binding domain)"/>
    <property type="match status" value="1"/>
</dbReference>
<dbReference type="GO" id="GO:0008270">
    <property type="term" value="F:zinc ion binding"/>
    <property type="evidence" value="ECO:0007669"/>
    <property type="project" value="UniProtKB-KW"/>
</dbReference>
<dbReference type="EMBL" id="KV921337">
    <property type="protein sequence ID" value="ORE18129.1"/>
    <property type="molecule type" value="Genomic_DNA"/>
</dbReference>
<dbReference type="GO" id="GO:0000978">
    <property type="term" value="F:RNA polymerase II cis-regulatory region sequence-specific DNA binding"/>
    <property type="evidence" value="ECO:0007669"/>
    <property type="project" value="TreeGrafter"/>
</dbReference>
<organism evidence="8 9">
    <name type="scientific">Rhizopus microsporus</name>
    <dbReference type="NCBI Taxonomy" id="58291"/>
    <lineage>
        <taxon>Eukaryota</taxon>
        <taxon>Fungi</taxon>
        <taxon>Fungi incertae sedis</taxon>
        <taxon>Mucoromycota</taxon>
        <taxon>Mucoromycotina</taxon>
        <taxon>Mucoromycetes</taxon>
        <taxon>Mucorales</taxon>
        <taxon>Mucorineae</taxon>
        <taxon>Rhizopodaceae</taxon>
        <taxon>Rhizopus</taxon>
    </lineage>
</organism>
<evidence type="ECO:0000256" key="5">
    <source>
        <dbReference type="ARBA" id="ARBA00023242"/>
    </source>
</evidence>
<dbReference type="GO" id="GO:0000122">
    <property type="term" value="P:negative regulation of transcription by RNA polymerase II"/>
    <property type="evidence" value="ECO:0007669"/>
    <property type="project" value="TreeGrafter"/>
</dbReference>
<name>A0A1X0S1P4_RHIZD</name>
<evidence type="ECO:0000259" key="7">
    <source>
        <dbReference type="PROSITE" id="PS50114"/>
    </source>
</evidence>
<dbReference type="PRINTS" id="PR00619">
    <property type="entry name" value="GATAZNFINGER"/>
</dbReference>
<evidence type="ECO:0000256" key="6">
    <source>
        <dbReference type="PROSITE-ProRule" id="PRU00094"/>
    </source>
</evidence>
<dbReference type="InterPro" id="IPR039355">
    <property type="entry name" value="Transcription_factor_GATA"/>
</dbReference>
<dbReference type="OMA" id="HKGNTIN"/>
<evidence type="ECO:0000256" key="4">
    <source>
        <dbReference type="ARBA" id="ARBA00022833"/>
    </source>
</evidence>
<dbReference type="PROSITE" id="PS00344">
    <property type="entry name" value="GATA_ZN_FINGER_1"/>
    <property type="match status" value="1"/>
</dbReference>
<feature type="domain" description="GATA-type" evidence="7">
    <location>
        <begin position="44"/>
        <end position="97"/>
    </location>
</feature>
<dbReference type="PANTHER" id="PTHR10071">
    <property type="entry name" value="TRANSCRIPTION FACTOR GATA FAMILY MEMBER"/>
    <property type="match status" value="1"/>
</dbReference>
<proteinExistence type="predicted"/>
<comment type="subcellular location">
    <subcellularLocation>
        <location evidence="1">Nucleus</location>
    </subcellularLocation>
</comment>
<reference evidence="8 9" key="1">
    <citation type="journal article" date="2016" name="Proc. Natl. Acad. Sci. U.S.A.">
        <title>Lipid metabolic changes in an early divergent fungus govern the establishment of a mutualistic symbiosis with endobacteria.</title>
        <authorList>
            <person name="Lastovetsky O.A."/>
            <person name="Gaspar M.L."/>
            <person name="Mondo S.J."/>
            <person name="LaButti K.M."/>
            <person name="Sandor L."/>
            <person name="Grigoriev I.V."/>
            <person name="Henry S.A."/>
            <person name="Pawlowska T.E."/>
        </authorList>
    </citation>
    <scope>NUCLEOTIDE SEQUENCE [LARGE SCALE GENOMIC DNA]</scope>
    <source>
        <strain evidence="8 9">ATCC 11559</strain>
    </source>
</reference>
<keyword evidence="2" id="KW-0479">Metal-binding</keyword>
<evidence type="ECO:0000256" key="1">
    <source>
        <dbReference type="ARBA" id="ARBA00004123"/>
    </source>
</evidence>
<evidence type="ECO:0000313" key="9">
    <source>
        <dbReference type="Proteomes" id="UP000242381"/>
    </source>
</evidence>
<dbReference type="InterPro" id="IPR013088">
    <property type="entry name" value="Znf_NHR/GATA"/>
</dbReference>
<dbReference type="VEuPathDB" id="FungiDB:BCV72DRAFT_32620"/>
<keyword evidence="5" id="KW-0539">Nucleus</keyword>
<dbReference type="GO" id="GO:0045944">
    <property type="term" value="P:positive regulation of transcription by RNA polymerase II"/>
    <property type="evidence" value="ECO:0007669"/>
    <property type="project" value="TreeGrafter"/>
</dbReference>
<dbReference type="PANTHER" id="PTHR10071:SF281">
    <property type="entry name" value="BOX A-BINDING FACTOR-RELATED"/>
    <property type="match status" value="1"/>
</dbReference>
<dbReference type="CDD" id="cd00202">
    <property type="entry name" value="ZnF_GATA"/>
    <property type="match status" value="1"/>
</dbReference>
<keyword evidence="3 6" id="KW-0863">Zinc-finger</keyword>
<keyword evidence="4" id="KW-0862">Zinc</keyword>
<accession>A0A1X0S1P4</accession>
<dbReference type="Gene3D" id="3.30.50.10">
    <property type="entry name" value="Erythroid Transcription Factor GATA-1, subunit A"/>
    <property type="match status" value="1"/>
</dbReference>
<dbReference type="AlphaFoldDB" id="A0A1X0S1P4"/>
<dbReference type="GO" id="GO:0000981">
    <property type="term" value="F:DNA-binding transcription factor activity, RNA polymerase II-specific"/>
    <property type="evidence" value="ECO:0007669"/>
    <property type="project" value="TreeGrafter"/>
</dbReference>
<protein>
    <recommendedName>
        <fullName evidence="7">GATA-type domain-containing protein</fullName>
    </recommendedName>
</protein>
<dbReference type="SMART" id="SM00401">
    <property type="entry name" value="ZnF_GATA"/>
    <property type="match status" value="1"/>
</dbReference>